<evidence type="ECO:0000313" key="3">
    <source>
        <dbReference type="Proteomes" id="UP001311232"/>
    </source>
</evidence>
<proteinExistence type="predicted"/>
<evidence type="ECO:0000256" key="1">
    <source>
        <dbReference type="SAM" id="MobiDB-lite"/>
    </source>
</evidence>
<reference evidence="2 3" key="1">
    <citation type="submission" date="2021-06" db="EMBL/GenBank/DDBJ databases">
        <authorList>
            <person name="Palmer J.M."/>
        </authorList>
    </citation>
    <scope>NUCLEOTIDE SEQUENCE [LARGE SCALE GENOMIC DNA]</scope>
    <source>
        <strain evidence="2 3">MEX-2019</strain>
        <tissue evidence="2">Muscle</tissue>
    </source>
</reference>
<feature type="compositionally biased region" description="Polar residues" evidence="1">
    <location>
        <begin position="110"/>
        <end position="129"/>
    </location>
</feature>
<gene>
    <name evidence="2" type="ORF">CRENBAI_004530</name>
</gene>
<dbReference type="AlphaFoldDB" id="A0AAV9QRQ1"/>
<name>A0AAV9QRQ1_9TELE</name>
<feature type="region of interest" description="Disordered" evidence="1">
    <location>
        <begin position="110"/>
        <end position="137"/>
    </location>
</feature>
<comment type="caution">
    <text evidence="2">The sequence shown here is derived from an EMBL/GenBank/DDBJ whole genome shotgun (WGS) entry which is preliminary data.</text>
</comment>
<dbReference type="Proteomes" id="UP001311232">
    <property type="component" value="Unassembled WGS sequence"/>
</dbReference>
<sequence>MKVFGHQCRKTDLLHKMENVQTKRHVRYIQISYLSIIHPSIHPCEGQLWALFTYGPYPWPLLWPTPPLKMPVLRPFPLLARFCTVFNWSVCSVKECLSVGEECITEVDNGTESMLNPSSPSTSEHSPLTTPTPPDAP</sequence>
<protein>
    <submittedName>
        <fullName evidence="2">Uncharacterized protein</fullName>
    </submittedName>
</protein>
<dbReference type="EMBL" id="JAHHUM010003008">
    <property type="protein sequence ID" value="KAK5598772.1"/>
    <property type="molecule type" value="Genomic_DNA"/>
</dbReference>
<accession>A0AAV9QRQ1</accession>
<keyword evidence="3" id="KW-1185">Reference proteome</keyword>
<organism evidence="2 3">
    <name type="scientific">Crenichthys baileyi</name>
    <name type="common">White River springfish</name>
    <dbReference type="NCBI Taxonomy" id="28760"/>
    <lineage>
        <taxon>Eukaryota</taxon>
        <taxon>Metazoa</taxon>
        <taxon>Chordata</taxon>
        <taxon>Craniata</taxon>
        <taxon>Vertebrata</taxon>
        <taxon>Euteleostomi</taxon>
        <taxon>Actinopterygii</taxon>
        <taxon>Neopterygii</taxon>
        <taxon>Teleostei</taxon>
        <taxon>Neoteleostei</taxon>
        <taxon>Acanthomorphata</taxon>
        <taxon>Ovalentaria</taxon>
        <taxon>Atherinomorphae</taxon>
        <taxon>Cyprinodontiformes</taxon>
        <taxon>Goodeidae</taxon>
        <taxon>Crenichthys</taxon>
    </lineage>
</organism>
<evidence type="ECO:0000313" key="2">
    <source>
        <dbReference type="EMBL" id="KAK5598772.1"/>
    </source>
</evidence>